<comment type="similarity">
    <text evidence="4">Belongs to the flavoredoxin family.</text>
</comment>
<dbReference type="RefSeq" id="WP_115026205.1">
    <property type="nucleotide sequence ID" value="NZ_UGHZ01000001.1"/>
</dbReference>
<organism evidence="6 7">
    <name type="scientific">Helicobacter cinaedi</name>
    <dbReference type="NCBI Taxonomy" id="213"/>
    <lineage>
        <taxon>Bacteria</taxon>
        <taxon>Pseudomonadati</taxon>
        <taxon>Campylobacterota</taxon>
        <taxon>Epsilonproteobacteria</taxon>
        <taxon>Campylobacterales</taxon>
        <taxon>Helicobacteraceae</taxon>
        <taxon>Helicobacter</taxon>
    </lineage>
</organism>
<dbReference type="Pfam" id="PF01613">
    <property type="entry name" value="Flavin_Reduct"/>
    <property type="match status" value="1"/>
</dbReference>
<evidence type="ECO:0000313" key="7">
    <source>
        <dbReference type="Proteomes" id="UP000255335"/>
    </source>
</evidence>
<comment type="cofactor">
    <cofactor evidence="1">
        <name>FMN</name>
        <dbReference type="ChEBI" id="CHEBI:58210"/>
    </cofactor>
</comment>
<proteinExistence type="inferred from homology"/>
<protein>
    <submittedName>
        <fullName evidence="6">Flavin reductase domain protein FMN-binding protein</fullName>
    </submittedName>
</protein>
<dbReference type="GO" id="GO:0016646">
    <property type="term" value="F:oxidoreductase activity, acting on the CH-NH group of donors, NAD or NADP as acceptor"/>
    <property type="evidence" value="ECO:0007669"/>
    <property type="project" value="UniProtKB-ARBA"/>
</dbReference>
<sequence length="198" mass="22251">MIIDAHSSTPLQRYKILSNTITPRPIAWVSTIFPNGGINLAPFSFFAPISVNPPIFSLCIMQKSDGSQKDTFRNITQSKRATISMCELSHLEALQNSSNELDFNVSEASEFDIPLEIIESNYPPVPQGIKVAFMCELYDVLELGDSKSVLLEAKSFYIADEIYTQDLNFLPQFIGRVGRIYKSPGSQVFLQNHHDKKD</sequence>
<dbReference type="GO" id="GO:0010181">
    <property type="term" value="F:FMN binding"/>
    <property type="evidence" value="ECO:0007669"/>
    <property type="project" value="InterPro"/>
</dbReference>
<keyword evidence="3" id="KW-0288">FMN</keyword>
<dbReference type="PANTHER" id="PTHR33798">
    <property type="entry name" value="FLAVOPROTEIN OXYGENASE"/>
    <property type="match status" value="1"/>
</dbReference>
<dbReference type="SUPFAM" id="SSF50475">
    <property type="entry name" value="FMN-binding split barrel"/>
    <property type="match status" value="1"/>
</dbReference>
<dbReference type="AlphaFoldDB" id="A0A377JP11"/>
<reference evidence="6 7" key="1">
    <citation type="submission" date="2018-06" db="EMBL/GenBank/DDBJ databases">
        <authorList>
            <consortium name="Pathogen Informatics"/>
            <person name="Doyle S."/>
        </authorList>
    </citation>
    <scope>NUCLEOTIDE SEQUENCE [LARGE SCALE GENOMIC DNA]</scope>
    <source>
        <strain evidence="6 7">NCTC12221</strain>
    </source>
</reference>
<dbReference type="Proteomes" id="UP000255335">
    <property type="component" value="Unassembled WGS sequence"/>
</dbReference>
<dbReference type="InterPro" id="IPR002563">
    <property type="entry name" value="Flavin_Rdtase-like_dom"/>
</dbReference>
<evidence type="ECO:0000313" key="6">
    <source>
        <dbReference type="EMBL" id="STP09520.1"/>
    </source>
</evidence>
<dbReference type="Gene3D" id="2.30.110.10">
    <property type="entry name" value="Electron Transport, Fmn-binding Protein, Chain A"/>
    <property type="match status" value="1"/>
</dbReference>
<dbReference type="InterPro" id="IPR012349">
    <property type="entry name" value="Split_barrel_FMN-bd"/>
</dbReference>
<evidence type="ECO:0000256" key="4">
    <source>
        <dbReference type="ARBA" id="ARBA00038054"/>
    </source>
</evidence>
<evidence type="ECO:0000256" key="2">
    <source>
        <dbReference type="ARBA" id="ARBA00022630"/>
    </source>
</evidence>
<evidence type="ECO:0000259" key="5">
    <source>
        <dbReference type="Pfam" id="PF01613"/>
    </source>
</evidence>
<dbReference type="EMBL" id="UGHZ01000001">
    <property type="protein sequence ID" value="STP09520.1"/>
    <property type="molecule type" value="Genomic_DNA"/>
</dbReference>
<dbReference type="PANTHER" id="PTHR33798:SF5">
    <property type="entry name" value="FLAVIN REDUCTASE LIKE DOMAIN-CONTAINING PROTEIN"/>
    <property type="match status" value="1"/>
</dbReference>
<feature type="domain" description="Flavin reductase like" evidence="5">
    <location>
        <begin position="22"/>
        <end position="167"/>
    </location>
</feature>
<name>A0A377JP11_9HELI</name>
<accession>A0A377JP11</accession>
<evidence type="ECO:0000256" key="3">
    <source>
        <dbReference type="ARBA" id="ARBA00022643"/>
    </source>
</evidence>
<evidence type="ECO:0000256" key="1">
    <source>
        <dbReference type="ARBA" id="ARBA00001917"/>
    </source>
</evidence>
<keyword evidence="2" id="KW-0285">Flavoprotein</keyword>
<gene>
    <name evidence="6" type="ORF">NCTC12221_00965</name>
</gene>